<evidence type="ECO:0000313" key="1">
    <source>
        <dbReference type="EMBL" id="KRY40463.1"/>
    </source>
</evidence>
<dbReference type="InParanoid" id="A0A0V1BU30"/>
<reference evidence="1 2" key="1">
    <citation type="submission" date="2015-01" db="EMBL/GenBank/DDBJ databases">
        <title>Evolution of Trichinella species and genotypes.</title>
        <authorList>
            <person name="Korhonen P.K."/>
            <person name="Edoardo P."/>
            <person name="Giuseppe L.R."/>
            <person name="Gasser R.B."/>
        </authorList>
    </citation>
    <scope>NUCLEOTIDE SEQUENCE [LARGE SCALE GENOMIC DNA]</scope>
    <source>
        <strain evidence="1">ISS3</strain>
    </source>
</reference>
<protein>
    <submittedName>
        <fullName evidence="1">Uncharacterized protein</fullName>
    </submittedName>
</protein>
<sequence>MLTVYRSDASLNVISIRESVCQILKVSFRRLLMSSETCINLKTSDSKLTVPVTNSKKNI</sequence>
<keyword evidence="2" id="KW-1185">Reference proteome</keyword>
<comment type="caution">
    <text evidence="1">The sequence shown here is derived from an EMBL/GenBank/DDBJ whole genome shotgun (WGS) entry which is preliminary data.</text>
</comment>
<organism evidence="1 2">
    <name type="scientific">Trichinella spiralis</name>
    <name type="common">Trichina worm</name>
    <dbReference type="NCBI Taxonomy" id="6334"/>
    <lineage>
        <taxon>Eukaryota</taxon>
        <taxon>Metazoa</taxon>
        <taxon>Ecdysozoa</taxon>
        <taxon>Nematoda</taxon>
        <taxon>Enoplea</taxon>
        <taxon>Dorylaimia</taxon>
        <taxon>Trichinellida</taxon>
        <taxon>Trichinellidae</taxon>
        <taxon>Trichinella</taxon>
    </lineage>
</organism>
<name>A0A0V1BU30_TRISP</name>
<dbReference type="EMBL" id="JYDH01000012">
    <property type="protein sequence ID" value="KRY40463.1"/>
    <property type="molecule type" value="Genomic_DNA"/>
</dbReference>
<evidence type="ECO:0000313" key="2">
    <source>
        <dbReference type="Proteomes" id="UP000054776"/>
    </source>
</evidence>
<proteinExistence type="predicted"/>
<gene>
    <name evidence="1" type="ORF">T01_9783</name>
</gene>
<dbReference type="AlphaFoldDB" id="A0A0V1BU30"/>
<accession>A0A0V1BU30</accession>
<dbReference type="Proteomes" id="UP000054776">
    <property type="component" value="Unassembled WGS sequence"/>
</dbReference>